<dbReference type="InterPro" id="IPR036390">
    <property type="entry name" value="WH_DNA-bd_sf"/>
</dbReference>
<name>A0ABZ0Y5N9_9BURK</name>
<dbReference type="RefSeq" id="WP_019924308.1">
    <property type="nucleotide sequence ID" value="NZ_CP140152.1"/>
</dbReference>
<evidence type="ECO:0000313" key="4">
    <source>
        <dbReference type="EMBL" id="WQH07350.1"/>
    </source>
</evidence>
<proteinExistence type="predicted"/>
<sequence>MYNHERRRQLLKLLSQRGFIAVTELTKLFNISLPSARRDIVWLLEHNLARRRLGGIECLPGKPALSFNPDSSQPELPLRAARRRAIARAAAAMCSDGETVTINGGATTLLMAEFLATKQLTVQTNSFQSVRTLINAGSSEVVLQAGTIDRQRGIVLSPFERDYATYHYSSKMFMGIAGVNEHGLIESDAERQRAEQRMIDQAERLIVLADSTELWPRTGPVLCPLSAVDTVITDTQAPPAAVAMLHRSGVRVVQVSP</sequence>
<dbReference type="SMART" id="SM01134">
    <property type="entry name" value="DeoRC"/>
    <property type="match status" value="1"/>
</dbReference>
<dbReference type="SMART" id="SM00420">
    <property type="entry name" value="HTH_DEOR"/>
    <property type="match status" value="1"/>
</dbReference>
<dbReference type="InterPro" id="IPR037171">
    <property type="entry name" value="NagB/RpiA_transferase-like"/>
</dbReference>
<dbReference type="Proteomes" id="UP001326110">
    <property type="component" value="Chromosome"/>
</dbReference>
<dbReference type="InterPro" id="IPR001034">
    <property type="entry name" value="DeoR_HTH"/>
</dbReference>
<organism evidence="4 5">
    <name type="scientific">Duganella zoogloeoides</name>
    <dbReference type="NCBI Taxonomy" id="75659"/>
    <lineage>
        <taxon>Bacteria</taxon>
        <taxon>Pseudomonadati</taxon>
        <taxon>Pseudomonadota</taxon>
        <taxon>Betaproteobacteria</taxon>
        <taxon>Burkholderiales</taxon>
        <taxon>Oxalobacteraceae</taxon>
        <taxon>Telluria group</taxon>
        <taxon>Duganella</taxon>
    </lineage>
</organism>
<evidence type="ECO:0000256" key="1">
    <source>
        <dbReference type="ARBA" id="ARBA00023015"/>
    </source>
</evidence>
<keyword evidence="5" id="KW-1185">Reference proteome</keyword>
<dbReference type="EMBL" id="CP140152">
    <property type="protein sequence ID" value="WQH07350.1"/>
    <property type="molecule type" value="Genomic_DNA"/>
</dbReference>
<dbReference type="SUPFAM" id="SSF100950">
    <property type="entry name" value="NagB/RpiA/CoA transferase-like"/>
    <property type="match status" value="1"/>
</dbReference>
<evidence type="ECO:0000259" key="3">
    <source>
        <dbReference type="PROSITE" id="PS51000"/>
    </source>
</evidence>
<dbReference type="Pfam" id="PF08220">
    <property type="entry name" value="HTH_DeoR"/>
    <property type="match status" value="1"/>
</dbReference>
<evidence type="ECO:0000313" key="5">
    <source>
        <dbReference type="Proteomes" id="UP001326110"/>
    </source>
</evidence>
<dbReference type="InterPro" id="IPR050313">
    <property type="entry name" value="Carb_Metab_HTH_regulators"/>
</dbReference>
<dbReference type="SUPFAM" id="SSF46785">
    <property type="entry name" value="Winged helix' DNA-binding domain"/>
    <property type="match status" value="1"/>
</dbReference>
<dbReference type="PANTHER" id="PTHR30363">
    <property type="entry name" value="HTH-TYPE TRANSCRIPTIONAL REGULATOR SRLR-RELATED"/>
    <property type="match status" value="1"/>
</dbReference>
<protein>
    <submittedName>
        <fullName evidence="4">DeoR/GlpR family DNA-binding transcription regulator</fullName>
    </submittedName>
</protein>
<reference evidence="4 5" key="1">
    <citation type="submission" date="2023-11" db="EMBL/GenBank/DDBJ databases">
        <title>MicrobeMod: A computational toolkit for identifying prokaryotic methylation and restriction-modification with nanopore sequencing.</title>
        <authorList>
            <person name="Crits-Christoph A."/>
            <person name="Kang S.C."/>
            <person name="Lee H."/>
            <person name="Ostrov N."/>
        </authorList>
    </citation>
    <scope>NUCLEOTIDE SEQUENCE [LARGE SCALE GENOMIC DNA]</scope>
    <source>
        <strain evidence="4 5">ATCC 25935</strain>
    </source>
</reference>
<evidence type="ECO:0000256" key="2">
    <source>
        <dbReference type="ARBA" id="ARBA00023163"/>
    </source>
</evidence>
<dbReference type="GO" id="GO:0003677">
    <property type="term" value="F:DNA binding"/>
    <property type="evidence" value="ECO:0007669"/>
    <property type="project" value="UniProtKB-KW"/>
</dbReference>
<accession>A0ABZ0Y5N9</accession>
<dbReference type="PROSITE" id="PS51000">
    <property type="entry name" value="HTH_DEOR_2"/>
    <property type="match status" value="1"/>
</dbReference>
<keyword evidence="4" id="KW-0238">DNA-binding</keyword>
<dbReference type="GeneID" id="43165856"/>
<feature type="domain" description="HTH deoR-type" evidence="3">
    <location>
        <begin position="3"/>
        <end position="58"/>
    </location>
</feature>
<dbReference type="Pfam" id="PF00455">
    <property type="entry name" value="DeoRC"/>
    <property type="match status" value="1"/>
</dbReference>
<keyword evidence="2" id="KW-0804">Transcription</keyword>
<dbReference type="Gene3D" id="3.40.50.1360">
    <property type="match status" value="1"/>
</dbReference>
<gene>
    <name evidence="4" type="ORF">SR858_13730</name>
</gene>
<keyword evidence="1" id="KW-0805">Transcription regulation</keyword>
<dbReference type="InterPro" id="IPR014036">
    <property type="entry name" value="DeoR-like_C"/>
</dbReference>
<dbReference type="PANTHER" id="PTHR30363:SF55">
    <property type="entry name" value="HTH-TYPE TRANSCRIPTIONAL REGULATOR ULAR"/>
    <property type="match status" value="1"/>
</dbReference>